<reference evidence="1 2" key="1">
    <citation type="submission" date="2018-06" db="EMBL/GenBank/DDBJ databases">
        <authorList>
            <consortium name="Pathogen Informatics"/>
            <person name="Doyle S."/>
        </authorList>
    </citation>
    <scope>NUCLEOTIDE SEQUENCE [LARGE SCALE GENOMIC DNA]</scope>
    <source>
        <strain evidence="1 2">NCTC12388</strain>
    </source>
</reference>
<dbReference type="AlphaFoldDB" id="A0A378J3V0"/>
<organism evidence="1 2">
    <name type="scientific">Legionella gratiana</name>
    <dbReference type="NCBI Taxonomy" id="45066"/>
    <lineage>
        <taxon>Bacteria</taxon>
        <taxon>Pseudomonadati</taxon>
        <taxon>Pseudomonadota</taxon>
        <taxon>Gammaproteobacteria</taxon>
        <taxon>Legionellales</taxon>
        <taxon>Legionellaceae</taxon>
        <taxon>Legionella</taxon>
    </lineage>
</organism>
<proteinExistence type="predicted"/>
<gene>
    <name evidence="1" type="ORF">NCTC12388_00447</name>
</gene>
<evidence type="ECO:0000313" key="2">
    <source>
        <dbReference type="Proteomes" id="UP000254476"/>
    </source>
</evidence>
<dbReference type="RefSeq" id="WP_274519561.1">
    <property type="nucleotide sequence ID" value="NZ_LNYE01000006.1"/>
</dbReference>
<dbReference type="EMBL" id="UGOB01000001">
    <property type="protein sequence ID" value="STX41918.1"/>
    <property type="molecule type" value="Genomic_DNA"/>
</dbReference>
<dbReference type="Proteomes" id="UP000254476">
    <property type="component" value="Unassembled WGS sequence"/>
</dbReference>
<name>A0A378J3V0_9GAMM</name>
<protein>
    <submittedName>
        <fullName evidence="1">Uncharacterized protein</fullName>
    </submittedName>
</protein>
<evidence type="ECO:0000313" key="1">
    <source>
        <dbReference type="EMBL" id="STX41918.1"/>
    </source>
</evidence>
<accession>A0A378J3V0</accession>
<sequence length="42" mass="4801">MIIALALLKVFILPAVLKLLKNRNQKQDVSIEKEARPQPVNF</sequence>